<feature type="non-terminal residue" evidence="1">
    <location>
        <position position="1"/>
    </location>
</feature>
<dbReference type="AlphaFoldDB" id="A0A371GMU0"/>
<gene>
    <name evidence="1" type="ORF">CR513_26124</name>
</gene>
<keyword evidence="2" id="KW-1185">Reference proteome</keyword>
<name>A0A371GMU0_MUCPR</name>
<proteinExistence type="predicted"/>
<accession>A0A371GMU0</accession>
<sequence>MDRSMIDAASRGALMDKTPVAARHLISNMASNMQQFGVRGPSPSQLVSEIGATSNQRLENQLTELTSLHPTDMCPMLQETESDHSKSVGAIGGYKYRKQSYQSWPFDNQQYGRQPFWLGLNQGPYAAQQFGSTLNAH</sequence>
<dbReference type="OrthoDB" id="999762at2759"/>
<protein>
    <submittedName>
        <fullName evidence="1">Uncharacterized protein</fullName>
    </submittedName>
</protein>
<dbReference type="Proteomes" id="UP000257109">
    <property type="component" value="Unassembled WGS sequence"/>
</dbReference>
<reference evidence="1" key="1">
    <citation type="submission" date="2018-05" db="EMBL/GenBank/DDBJ databases">
        <title>Draft genome of Mucuna pruriens seed.</title>
        <authorList>
            <person name="Nnadi N.E."/>
            <person name="Vos R."/>
            <person name="Hasami M.H."/>
            <person name="Devisetty U.K."/>
            <person name="Aguiy J.C."/>
        </authorList>
    </citation>
    <scope>NUCLEOTIDE SEQUENCE [LARGE SCALE GENOMIC DNA]</scope>
    <source>
        <strain evidence="1">JCA_2017</strain>
    </source>
</reference>
<organism evidence="1 2">
    <name type="scientific">Mucuna pruriens</name>
    <name type="common">Velvet bean</name>
    <name type="synonym">Dolichos pruriens</name>
    <dbReference type="NCBI Taxonomy" id="157652"/>
    <lineage>
        <taxon>Eukaryota</taxon>
        <taxon>Viridiplantae</taxon>
        <taxon>Streptophyta</taxon>
        <taxon>Embryophyta</taxon>
        <taxon>Tracheophyta</taxon>
        <taxon>Spermatophyta</taxon>
        <taxon>Magnoliopsida</taxon>
        <taxon>eudicotyledons</taxon>
        <taxon>Gunneridae</taxon>
        <taxon>Pentapetalae</taxon>
        <taxon>rosids</taxon>
        <taxon>fabids</taxon>
        <taxon>Fabales</taxon>
        <taxon>Fabaceae</taxon>
        <taxon>Papilionoideae</taxon>
        <taxon>50 kb inversion clade</taxon>
        <taxon>NPAAA clade</taxon>
        <taxon>indigoferoid/millettioid clade</taxon>
        <taxon>Phaseoleae</taxon>
        <taxon>Mucuna</taxon>
    </lineage>
</organism>
<evidence type="ECO:0000313" key="2">
    <source>
        <dbReference type="Proteomes" id="UP000257109"/>
    </source>
</evidence>
<comment type="caution">
    <text evidence="1">The sequence shown here is derived from an EMBL/GenBank/DDBJ whole genome shotgun (WGS) entry which is preliminary data.</text>
</comment>
<evidence type="ECO:0000313" key="1">
    <source>
        <dbReference type="EMBL" id="RDX91836.1"/>
    </source>
</evidence>
<dbReference type="EMBL" id="QJKJ01005022">
    <property type="protein sequence ID" value="RDX91836.1"/>
    <property type="molecule type" value="Genomic_DNA"/>
</dbReference>